<reference evidence="6 7" key="1">
    <citation type="submission" date="2020-06" db="EMBL/GenBank/DDBJ databases">
        <title>Nonomuraea sp. SMC257, a novel actinomycete isolated from soil.</title>
        <authorList>
            <person name="Chanama M."/>
        </authorList>
    </citation>
    <scope>NUCLEOTIDE SEQUENCE [LARGE SCALE GENOMIC DNA]</scope>
    <source>
        <strain evidence="6 7">SMC257</strain>
    </source>
</reference>
<feature type="domain" description="M23ase beta-sheet core" evidence="5">
    <location>
        <begin position="50"/>
        <end position="143"/>
    </location>
</feature>
<dbReference type="SUPFAM" id="SSF51261">
    <property type="entry name" value="Duplicated hybrid motif"/>
    <property type="match status" value="1"/>
</dbReference>
<organism evidence="6 7">
    <name type="scientific">Nonomuraea montanisoli</name>
    <dbReference type="NCBI Taxonomy" id="2741721"/>
    <lineage>
        <taxon>Bacteria</taxon>
        <taxon>Bacillati</taxon>
        <taxon>Actinomycetota</taxon>
        <taxon>Actinomycetes</taxon>
        <taxon>Streptosporangiales</taxon>
        <taxon>Streptosporangiaceae</taxon>
        <taxon>Nonomuraea</taxon>
    </lineage>
</organism>
<evidence type="ECO:0000313" key="6">
    <source>
        <dbReference type="EMBL" id="NUW37957.1"/>
    </source>
</evidence>
<dbReference type="PANTHER" id="PTHR21666">
    <property type="entry name" value="PEPTIDASE-RELATED"/>
    <property type="match status" value="1"/>
</dbReference>
<dbReference type="Proteomes" id="UP000586042">
    <property type="component" value="Unassembled WGS sequence"/>
</dbReference>
<dbReference type="InterPro" id="IPR011055">
    <property type="entry name" value="Dup_hybrid_motif"/>
</dbReference>
<dbReference type="InterPro" id="IPR050570">
    <property type="entry name" value="Cell_wall_metabolism_enzyme"/>
</dbReference>
<dbReference type="EMBL" id="JABWGN010000025">
    <property type="protein sequence ID" value="NUW37957.1"/>
    <property type="molecule type" value="Genomic_DNA"/>
</dbReference>
<proteinExistence type="predicted"/>
<evidence type="ECO:0000313" key="7">
    <source>
        <dbReference type="Proteomes" id="UP000586042"/>
    </source>
</evidence>
<evidence type="ECO:0000259" key="5">
    <source>
        <dbReference type="Pfam" id="PF01551"/>
    </source>
</evidence>
<dbReference type="AlphaFoldDB" id="A0A7Y6IGR1"/>
<keyword evidence="3" id="KW-0812">Transmembrane</keyword>
<evidence type="ECO:0000256" key="2">
    <source>
        <dbReference type="SAM" id="MobiDB-lite"/>
    </source>
</evidence>
<dbReference type="InterPro" id="IPR016047">
    <property type="entry name" value="M23ase_b-sheet_dom"/>
</dbReference>
<feature type="region of interest" description="Disordered" evidence="2">
    <location>
        <begin position="168"/>
        <end position="230"/>
    </location>
</feature>
<name>A0A7Y6IGR1_9ACTN</name>
<comment type="caution">
    <text evidence="6">The sequence shown here is derived from an EMBL/GenBank/DDBJ whole genome shotgun (WGS) entry which is preliminary data.</text>
</comment>
<dbReference type="Pfam" id="PF01551">
    <property type="entry name" value="Peptidase_M23"/>
    <property type="match status" value="1"/>
</dbReference>
<dbReference type="PANTHER" id="PTHR21666:SF289">
    <property type="entry name" value="L-ALA--D-GLU ENDOPEPTIDASE"/>
    <property type="match status" value="1"/>
</dbReference>
<feature type="transmembrane region" description="Helical" evidence="3">
    <location>
        <begin position="369"/>
        <end position="392"/>
    </location>
</feature>
<feature type="chain" id="PRO_5030663942" evidence="4">
    <location>
        <begin position="22"/>
        <end position="442"/>
    </location>
</feature>
<feature type="signal peptide" evidence="4">
    <location>
        <begin position="1"/>
        <end position="21"/>
    </location>
</feature>
<evidence type="ECO:0000256" key="1">
    <source>
        <dbReference type="ARBA" id="ARBA00022729"/>
    </source>
</evidence>
<feature type="region of interest" description="Disordered" evidence="2">
    <location>
        <begin position="398"/>
        <end position="442"/>
    </location>
</feature>
<dbReference type="Gene3D" id="2.70.70.10">
    <property type="entry name" value="Glucose Permease (Domain IIA)"/>
    <property type="match status" value="1"/>
</dbReference>
<keyword evidence="3" id="KW-0472">Membrane</keyword>
<accession>A0A7Y6IGR1</accession>
<evidence type="ECO:0000256" key="4">
    <source>
        <dbReference type="SAM" id="SignalP"/>
    </source>
</evidence>
<protein>
    <submittedName>
        <fullName evidence="6">Peptidoglycan DD-metalloendopeptidase family protein</fullName>
    </submittedName>
</protein>
<keyword evidence="3" id="KW-1133">Transmembrane helix</keyword>
<sequence length="442" mass="47260">MLLLLVVVAFIPLLPASPAAAAPAVWRWPVEGRPRIVRPFAPPRERWLAGHRGIDLAAPPATPVLAAGAGTVRYAGRLAGRGVVSVEHPGGLRTTYLPVAPSVRRGQRVSPGDRLGTLEESAGHCAESCLHWGLIRPPRYLDPLLLLGQARIRLLPFWTPEPRIDEAGPLDDLLPGPSGASLASPGVEAGGRPTDSLITAPSTAPPPTSSPWATPKVPATPPEPPAAHETHDIVPAGYVANSAERPTPRTTEPHQPMVPAPRMIASARTTRHTWTDDHAQAQGHDVARVGRRDARAEEERQSDDTAAVAAVAVRPDIPTSSTSPLPMQHPDLLLTALTSPLPCASPEASPRTPSSAYTVWSLRFPHGPAAAPAAGALGTATILAGLLLVILLRHRKPRSRRIKPKPRCQPVRGVHRKRPRSPRNAADSRRTSKERDRQQTQL</sequence>
<gene>
    <name evidence="6" type="ORF">HTZ77_42155</name>
</gene>
<dbReference type="CDD" id="cd12797">
    <property type="entry name" value="M23_peptidase"/>
    <property type="match status" value="1"/>
</dbReference>
<keyword evidence="1 4" id="KW-0732">Signal</keyword>
<evidence type="ECO:0000256" key="3">
    <source>
        <dbReference type="SAM" id="Phobius"/>
    </source>
</evidence>
<feature type="compositionally biased region" description="Basic and acidic residues" evidence="2">
    <location>
        <begin position="426"/>
        <end position="442"/>
    </location>
</feature>
<dbReference type="GO" id="GO:0004222">
    <property type="term" value="F:metalloendopeptidase activity"/>
    <property type="evidence" value="ECO:0007669"/>
    <property type="project" value="TreeGrafter"/>
</dbReference>
<keyword evidence="7" id="KW-1185">Reference proteome</keyword>